<reference evidence="2 3" key="1">
    <citation type="journal article" date="2019" name="Int. J. Syst. Evol. Microbiol.">
        <title>The Global Catalogue of Microorganisms (GCM) 10K type strain sequencing project: providing services to taxonomists for standard genome sequencing and annotation.</title>
        <authorList>
            <consortium name="The Broad Institute Genomics Platform"/>
            <consortium name="The Broad Institute Genome Sequencing Center for Infectious Disease"/>
            <person name="Wu L."/>
            <person name="Ma J."/>
        </authorList>
    </citation>
    <scope>NUCLEOTIDE SEQUENCE [LARGE SCALE GENOMIC DNA]</scope>
    <source>
        <strain evidence="2 3">JCM 14304</strain>
    </source>
</reference>
<protein>
    <submittedName>
        <fullName evidence="2">Uncharacterized protein</fullName>
    </submittedName>
</protein>
<feature type="region of interest" description="Disordered" evidence="1">
    <location>
        <begin position="1"/>
        <end position="30"/>
    </location>
</feature>
<organism evidence="2 3">
    <name type="scientific">Kribbella karoonensis</name>
    <dbReference type="NCBI Taxonomy" id="324851"/>
    <lineage>
        <taxon>Bacteria</taxon>
        <taxon>Bacillati</taxon>
        <taxon>Actinomycetota</taxon>
        <taxon>Actinomycetes</taxon>
        <taxon>Propionibacteriales</taxon>
        <taxon>Kribbellaceae</taxon>
        <taxon>Kribbella</taxon>
    </lineage>
</organism>
<gene>
    <name evidence="2" type="ORF">GCM10009742_76240</name>
</gene>
<dbReference type="EMBL" id="BAAAND010000013">
    <property type="protein sequence ID" value="GAA1613726.1"/>
    <property type="molecule type" value="Genomic_DNA"/>
</dbReference>
<evidence type="ECO:0000256" key="1">
    <source>
        <dbReference type="SAM" id="MobiDB-lite"/>
    </source>
</evidence>
<name>A0ABN2EPF5_9ACTN</name>
<accession>A0ABN2EPF5</accession>
<sequence length="73" mass="7433">MADVQADRSDDVEGSLDVEHGSGDQGIHIGGEVQHLSGRHSAPQVDAANHAASLVVAAPAADRLSTGRAGHRT</sequence>
<dbReference type="Proteomes" id="UP001500190">
    <property type="component" value="Unassembled WGS sequence"/>
</dbReference>
<evidence type="ECO:0000313" key="2">
    <source>
        <dbReference type="EMBL" id="GAA1613726.1"/>
    </source>
</evidence>
<feature type="compositionally biased region" description="Basic and acidic residues" evidence="1">
    <location>
        <begin position="1"/>
        <end position="22"/>
    </location>
</feature>
<keyword evidence="3" id="KW-1185">Reference proteome</keyword>
<evidence type="ECO:0000313" key="3">
    <source>
        <dbReference type="Proteomes" id="UP001500190"/>
    </source>
</evidence>
<proteinExistence type="predicted"/>
<comment type="caution">
    <text evidence="2">The sequence shown here is derived from an EMBL/GenBank/DDBJ whole genome shotgun (WGS) entry which is preliminary data.</text>
</comment>